<name>A0A1I2IYM6_9BACT</name>
<dbReference type="AlphaFoldDB" id="A0A1I2IYM6"/>
<dbReference type="EMBL" id="FONW01000007">
    <property type="protein sequence ID" value="SFF47394.1"/>
    <property type="molecule type" value="Genomic_DNA"/>
</dbReference>
<accession>A0A1I2IYM6</accession>
<organism evidence="1 2">
    <name type="scientific">Sunxiuqinia elliptica</name>
    <dbReference type="NCBI Taxonomy" id="655355"/>
    <lineage>
        <taxon>Bacteria</taxon>
        <taxon>Pseudomonadati</taxon>
        <taxon>Bacteroidota</taxon>
        <taxon>Bacteroidia</taxon>
        <taxon>Marinilabiliales</taxon>
        <taxon>Prolixibacteraceae</taxon>
        <taxon>Sunxiuqinia</taxon>
    </lineage>
</organism>
<protein>
    <submittedName>
        <fullName evidence="1">Sigma-B regulation protein RsbU (Phosphoserine phosphatase)</fullName>
    </submittedName>
</protein>
<evidence type="ECO:0000313" key="1">
    <source>
        <dbReference type="EMBL" id="SFF47394.1"/>
    </source>
</evidence>
<keyword evidence="2" id="KW-1185">Reference proteome</keyword>
<proteinExistence type="predicted"/>
<dbReference type="Proteomes" id="UP000198964">
    <property type="component" value="Unassembled WGS sequence"/>
</dbReference>
<gene>
    <name evidence="1" type="ORF">SAMN05216283_10774</name>
</gene>
<dbReference type="STRING" id="655355.SAMN05216283_10774"/>
<reference evidence="1 2" key="1">
    <citation type="submission" date="2016-10" db="EMBL/GenBank/DDBJ databases">
        <authorList>
            <person name="de Groot N.N."/>
        </authorList>
    </citation>
    <scope>NUCLEOTIDE SEQUENCE [LARGE SCALE GENOMIC DNA]</scope>
    <source>
        <strain evidence="1 2">CGMCC 1.9156</strain>
    </source>
</reference>
<sequence>MNNQISLNNVSFDFLKGSTEFLNLVMNNISSCVLMLDKHMQLQAFNESLTTIFSSRQNENLIYVRCGEAIGCAYNIEEMKECGKTSHCESCGLRESAMISYYQKIPVFKEKVAREFYMKDGKKALKYLQFSTRSFYFNKDRYIIMIVDDISPLTQAQDALKYKNRQINKLKKQIRKVS</sequence>
<evidence type="ECO:0000313" key="2">
    <source>
        <dbReference type="Proteomes" id="UP000198964"/>
    </source>
</evidence>
<dbReference type="RefSeq" id="WP_093920410.1">
    <property type="nucleotide sequence ID" value="NZ_FONW01000007.1"/>
</dbReference>